<reference evidence="6 7" key="1">
    <citation type="submission" date="2020-06" db="EMBL/GenBank/DDBJ databases">
        <title>REHAB project genomes.</title>
        <authorList>
            <person name="Shaw L.P."/>
        </authorList>
    </citation>
    <scope>NUCLEOTIDE SEQUENCE [LARGE SCALE GENOMIC DNA]</scope>
    <source>
        <strain evidence="6 7">RHBSTW-00116</strain>
    </source>
</reference>
<organism evidence="6 7">
    <name type="scientific">Citrobacter freundii</name>
    <dbReference type="NCBI Taxonomy" id="546"/>
    <lineage>
        <taxon>Bacteria</taxon>
        <taxon>Pseudomonadati</taxon>
        <taxon>Pseudomonadota</taxon>
        <taxon>Gammaproteobacteria</taxon>
        <taxon>Enterobacterales</taxon>
        <taxon>Enterobacteriaceae</taxon>
        <taxon>Citrobacter</taxon>
        <taxon>Citrobacter freundii complex</taxon>
    </lineage>
</organism>
<dbReference type="InterPro" id="IPR000340">
    <property type="entry name" value="Dual-sp_phosphatase_cat-dom"/>
</dbReference>
<dbReference type="SUPFAM" id="SSF52799">
    <property type="entry name" value="(Phosphotyrosine protein) phosphatases II"/>
    <property type="match status" value="1"/>
</dbReference>
<dbReference type="PANTHER" id="PTHR47216">
    <property type="match status" value="1"/>
</dbReference>
<dbReference type="CDD" id="cd14527">
    <property type="entry name" value="DSP_bac"/>
    <property type="match status" value="1"/>
</dbReference>
<dbReference type="EMBL" id="JABXRI010000001">
    <property type="protein sequence ID" value="MBA8063855.1"/>
    <property type="molecule type" value="Genomic_DNA"/>
</dbReference>
<feature type="domain" description="Tyrosine specific protein phosphatases" evidence="4">
    <location>
        <begin position="367"/>
        <end position="436"/>
    </location>
</feature>
<accession>A0A7D6VHI3</accession>
<evidence type="ECO:0000256" key="3">
    <source>
        <dbReference type="ARBA" id="ARBA00022912"/>
    </source>
</evidence>
<dbReference type="InterPro" id="IPR003595">
    <property type="entry name" value="Tyr_Pase_cat"/>
</dbReference>
<comment type="caution">
    <text evidence="6">The sequence shown here is derived from an EMBL/GenBank/DDBJ whole genome shotgun (WGS) entry which is preliminary data.</text>
</comment>
<dbReference type="InterPro" id="IPR029021">
    <property type="entry name" value="Prot-tyrosine_phosphatase-like"/>
</dbReference>
<dbReference type="Gene3D" id="3.90.190.10">
    <property type="entry name" value="Protein tyrosine phosphatase superfamily"/>
    <property type="match status" value="1"/>
</dbReference>
<dbReference type="Pfam" id="PF00782">
    <property type="entry name" value="DSPc"/>
    <property type="match status" value="1"/>
</dbReference>
<evidence type="ECO:0000313" key="6">
    <source>
        <dbReference type="EMBL" id="MBA8063855.1"/>
    </source>
</evidence>
<proteinExistence type="predicted"/>
<dbReference type="PROSITE" id="PS00383">
    <property type="entry name" value="TYR_PHOSPHATASE_1"/>
    <property type="match status" value="1"/>
</dbReference>
<keyword evidence="3" id="KW-0904">Protein phosphatase</keyword>
<dbReference type="InterPro" id="IPR020422">
    <property type="entry name" value="TYR_PHOSPHATASE_DUAL_dom"/>
</dbReference>
<dbReference type="InterPro" id="IPR000387">
    <property type="entry name" value="Tyr_Pase_dom"/>
</dbReference>
<dbReference type="InterPro" id="IPR001763">
    <property type="entry name" value="Rhodanese-like_dom"/>
</dbReference>
<dbReference type="CDD" id="cd03386">
    <property type="entry name" value="PAP2_Aur1_like"/>
    <property type="match status" value="1"/>
</dbReference>
<evidence type="ECO:0000256" key="2">
    <source>
        <dbReference type="ARBA" id="ARBA00022801"/>
    </source>
</evidence>
<dbReference type="PROSITE" id="PS50206">
    <property type="entry name" value="RHODANESE_3"/>
    <property type="match status" value="1"/>
</dbReference>
<gene>
    <name evidence="6" type="ORF">HV077_15980</name>
</gene>
<keyword evidence="2" id="KW-0378">Hydrolase</keyword>
<dbReference type="AlphaFoldDB" id="A0A7D6VHI3"/>
<sequence length="447" mass="50902">MSGGFSLSRWRCAVGAERRKVMVQAVGWLMLLAPFFFLTYGKVNQFTAWQDTQHDNVGSIVFGWESAIPFLPWTILPYWSLDLFYGLSLFVCTTRVEQRRLVLRLFLASVIACVGFLLFPLQFSFTRPEVSGAAGWLFAQLEQFDLPYNQSPSLHIILCWLLWRHFSHHLSGGWRRLCDGWFLLIAVSVLTTWQHHFIDIITGLAAGMLIDWMVPEKRCWRWRKPDAARLRLMRRYLSGAALCTIASVWLTPWLLWPAVSLLMVSYGYGGFGAATTGKDEQGRLPPAVYGLTLPWRVGMWLSMRGFTRRLPPLSNITAGVYLGSFPRRIPEQNAVLDLTFEFARGHATSMRAYACVPMLDLVIPSDAELQQAVDRLETLHKEQGTVLVHCALGLSRSAMVVAAWLLQCGHVATVEQAVAYIRERRAQVVLTDKHLERLQQWQQKVTV</sequence>
<dbReference type="PANTHER" id="PTHR47216:SF4">
    <property type="entry name" value="OS01G0859400 PROTEIN"/>
    <property type="match status" value="1"/>
</dbReference>
<evidence type="ECO:0000259" key="5">
    <source>
        <dbReference type="PROSITE" id="PS50206"/>
    </source>
</evidence>
<dbReference type="Proteomes" id="UP000591803">
    <property type="component" value="Unassembled WGS sequence"/>
</dbReference>
<name>A0A7D6VHI3_CITFR</name>
<protein>
    <recommendedName>
        <fullName evidence="1">protein-tyrosine-phosphatase</fullName>
        <ecNumber evidence="1">3.1.3.48</ecNumber>
    </recommendedName>
</protein>
<dbReference type="SMART" id="SM00195">
    <property type="entry name" value="DSPc"/>
    <property type="match status" value="1"/>
</dbReference>
<dbReference type="SMART" id="SM00404">
    <property type="entry name" value="PTPc_motif"/>
    <property type="match status" value="1"/>
</dbReference>
<feature type="domain" description="Rhodanese" evidence="5">
    <location>
        <begin position="341"/>
        <end position="429"/>
    </location>
</feature>
<dbReference type="EC" id="3.1.3.48" evidence="1"/>
<evidence type="ECO:0000256" key="1">
    <source>
        <dbReference type="ARBA" id="ARBA00013064"/>
    </source>
</evidence>
<evidence type="ECO:0000313" key="7">
    <source>
        <dbReference type="Proteomes" id="UP000591803"/>
    </source>
</evidence>
<dbReference type="InterPro" id="IPR016130">
    <property type="entry name" value="Tyr_Pase_AS"/>
</dbReference>
<evidence type="ECO:0000259" key="4">
    <source>
        <dbReference type="PROSITE" id="PS50056"/>
    </source>
</evidence>
<dbReference type="PROSITE" id="PS50056">
    <property type="entry name" value="TYR_PHOSPHATASE_2"/>
    <property type="match status" value="1"/>
</dbReference>
<dbReference type="GO" id="GO:0004725">
    <property type="term" value="F:protein tyrosine phosphatase activity"/>
    <property type="evidence" value="ECO:0007669"/>
    <property type="project" value="UniProtKB-EC"/>
</dbReference>